<reference evidence="1 2" key="1">
    <citation type="submission" date="2019-01" db="EMBL/GenBank/DDBJ databases">
        <title>Draft genome sequence of Dictyobacter sp. Uno17.</title>
        <authorList>
            <person name="Wang C.M."/>
            <person name="Zheng Y."/>
            <person name="Sakai Y."/>
            <person name="Abe K."/>
            <person name="Yokota A."/>
            <person name="Yabe S."/>
        </authorList>
    </citation>
    <scope>NUCLEOTIDE SEQUENCE [LARGE SCALE GENOMIC DNA]</scope>
    <source>
        <strain evidence="1 2">Uno17</strain>
    </source>
</reference>
<organism evidence="1 2">
    <name type="scientific">Dictyobacter arantiisoli</name>
    <dbReference type="NCBI Taxonomy" id="2014874"/>
    <lineage>
        <taxon>Bacteria</taxon>
        <taxon>Bacillati</taxon>
        <taxon>Chloroflexota</taxon>
        <taxon>Ktedonobacteria</taxon>
        <taxon>Ktedonobacterales</taxon>
        <taxon>Dictyobacteraceae</taxon>
        <taxon>Dictyobacter</taxon>
    </lineage>
</organism>
<evidence type="ECO:0000313" key="2">
    <source>
        <dbReference type="Proteomes" id="UP000322530"/>
    </source>
</evidence>
<sequence>MQGDETFKRQNRFFPFWRIEIMEESGIAALQRQQIEITIGELLLTSDYYMRQETIERIRHLISHADYSLDITRFSDMAREELSELGLLQ</sequence>
<dbReference type="AlphaFoldDB" id="A0A5A5T842"/>
<name>A0A5A5T842_9CHLR</name>
<evidence type="ECO:0000313" key="1">
    <source>
        <dbReference type="EMBL" id="GCF07435.1"/>
    </source>
</evidence>
<accession>A0A5A5T842</accession>
<keyword evidence="2" id="KW-1185">Reference proteome</keyword>
<proteinExistence type="predicted"/>
<comment type="caution">
    <text evidence="1">The sequence shown here is derived from an EMBL/GenBank/DDBJ whole genome shotgun (WGS) entry which is preliminary data.</text>
</comment>
<dbReference type="Proteomes" id="UP000322530">
    <property type="component" value="Unassembled WGS sequence"/>
</dbReference>
<dbReference type="EMBL" id="BIXY01000010">
    <property type="protein sequence ID" value="GCF07435.1"/>
    <property type="molecule type" value="Genomic_DNA"/>
</dbReference>
<gene>
    <name evidence="1" type="ORF">KDI_09990</name>
</gene>
<protein>
    <submittedName>
        <fullName evidence="1">Uncharacterized protein</fullName>
    </submittedName>
</protein>